<keyword evidence="11" id="KW-1185">Reference proteome</keyword>
<reference evidence="10 11" key="1">
    <citation type="submission" date="2017-05" db="EMBL/GenBank/DDBJ databases">
        <title>Butyricicoccus porcorum sp. nov. a butyrate-producing bacterium from the swine intestinal tract.</title>
        <authorList>
            <person name="Trachsel J."/>
            <person name="Humphrey S."/>
            <person name="Allen H.K."/>
        </authorList>
    </citation>
    <scope>NUCLEOTIDE SEQUENCE [LARGE SCALE GENOMIC DNA]</scope>
    <source>
        <strain evidence="10">BB10</strain>
    </source>
</reference>
<dbReference type="NCBIfam" id="TIGR00556">
    <property type="entry name" value="pantethn_trn"/>
    <property type="match status" value="1"/>
</dbReference>
<dbReference type="InterPro" id="IPR002582">
    <property type="entry name" value="ACPS"/>
</dbReference>
<dbReference type="GO" id="GO:0008897">
    <property type="term" value="F:holo-[acyl-carrier-protein] synthase activity"/>
    <property type="evidence" value="ECO:0007669"/>
    <property type="project" value="UniProtKB-UniRule"/>
</dbReference>
<dbReference type="OrthoDB" id="517356at2"/>
<gene>
    <name evidence="8" type="primary">acpS</name>
    <name evidence="10" type="ORF">CBW42_08915</name>
</gene>
<dbReference type="GO" id="GO:0006633">
    <property type="term" value="P:fatty acid biosynthetic process"/>
    <property type="evidence" value="ECO:0007669"/>
    <property type="project" value="UniProtKB-UniRule"/>
</dbReference>
<comment type="caution">
    <text evidence="10">The sequence shown here is derived from an EMBL/GenBank/DDBJ whole genome shotgun (WGS) entry which is preliminary data.</text>
</comment>
<evidence type="ECO:0000313" key="11">
    <source>
        <dbReference type="Proteomes" id="UP000194903"/>
    </source>
</evidence>
<dbReference type="InterPro" id="IPR004568">
    <property type="entry name" value="Ppantetheine-prot_Trfase_dom"/>
</dbReference>
<name>A0A252F2X6_9FIRM</name>
<evidence type="ECO:0000256" key="6">
    <source>
        <dbReference type="ARBA" id="ARBA00023098"/>
    </source>
</evidence>
<dbReference type="Pfam" id="PF01648">
    <property type="entry name" value="ACPS"/>
    <property type="match status" value="1"/>
</dbReference>
<dbReference type="EMBL" id="NHOC01000007">
    <property type="protein sequence ID" value="OUM20165.1"/>
    <property type="molecule type" value="Genomic_DNA"/>
</dbReference>
<keyword evidence="4 8" id="KW-0276">Fatty acid metabolism</keyword>
<evidence type="ECO:0000313" key="10">
    <source>
        <dbReference type="EMBL" id="OUM20165.1"/>
    </source>
</evidence>
<keyword evidence="7 8" id="KW-0275">Fatty acid biosynthesis</keyword>
<dbReference type="RefSeq" id="WP_087020202.1">
    <property type="nucleotide sequence ID" value="NZ_CP178353.1"/>
</dbReference>
<dbReference type="Proteomes" id="UP000194903">
    <property type="component" value="Unassembled WGS sequence"/>
</dbReference>
<evidence type="ECO:0000256" key="4">
    <source>
        <dbReference type="ARBA" id="ARBA00022832"/>
    </source>
</evidence>
<dbReference type="EC" id="2.7.8.7" evidence="8"/>
<comment type="function">
    <text evidence="8">Transfers the 4'-phosphopantetheine moiety from coenzyme A to a Ser of acyl-carrier-protein.</text>
</comment>
<evidence type="ECO:0000256" key="5">
    <source>
        <dbReference type="ARBA" id="ARBA00022842"/>
    </source>
</evidence>
<comment type="subcellular location">
    <subcellularLocation>
        <location evidence="8">Cytoplasm</location>
    </subcellularLocation>
</comment>
<comment type="catalytic activity">
    <reaction evidence="8">
        <text>apo-[ACP] + CoA = holo-[ACP] + adenosine 3',5'-bisphosphate + H(+)</text>
        <dbReference type="Rhea" id="RHEA:12068"/>
        <dbReference type="Rhea" id="RHEA-COMP:9685"/>
        <dbReference type="Rhea" id="RHEA-COMP:9690"/>
        <dbReference type="ChEBI" id="CHEBI:15378"/>
        <dbReference type="ChEBI" id="CHEBI:29999"/>
        <dbReference type="ChEBI" id="CHEBI:57287"/>
        <dbReference type="ChEBI" id="CHEBI:58343"/>
        <dbReference type="ChEBI" id="CHEBI:64479"/>
        <dbReference type="EC" id="2.7.8.7"/>
    </reaction>
</comment>
<dbReference type="Gene3D" id="3.90.470.20">
    <property type="entry name" value="4'-phosphopantetheinyl transferase domain"/>
    <property type="match status" value="1"/>
</dbReference>
<evidence type="ECO:0000259" key="9">
    <source>
        <dbReference type="Pfam" id="PF01648"/>
    </source>
</evidence>
<feature type="binding site" evidence="8">
    <location>
        <position position="7"/>
    </location>
    <ligand>
        <name>Mg(2+)</name>
        <dbReference type="ChEBI" id="CHEBI:18420"/>
    </ligand>
</feature>
<keyword evidence="6 8" id="KW-0443">Lipid metabolism</keyword>
<keyword evidence="1 8" id="KW-0444">Lipid biosynthesis</keyword>
<keyword evidence="5 8" id="KW-0460">Magnesium</keyword>
<dbReference type="AlphaFoldDB" id="A0A252F2X6"/>
<dbReference type="HAMAP" id="MF_00101">
    <property type="entry name" value="AcpS"/>
    <property type="match status" value="1"/>
</dbReference>
<dbReference type="InterPro" id="IPR008278">
    <property type="entry name" value="4-PPantetheinyl_Trfase_dom"/>
</dbReference>
<comment type="similarity">
    <text evidence="8">Belongs to the P-Pant transferase superfamily. AcpS family.</text>
</comment>
<comment type="cofactor">
    <cofactor evidence="8">
        <name>Mg(2+)</name>
        <dbReference type="ChEBI" id="CHEBI:18420"/>
    </cofactor>
</comment>
<dbReference type="GO" id="GO:0005737">
    <property type="term" value="C:cytoplasm"/>
    <property type="evidence" value="ECO:0007669"/>
    <property type="project" value="UniProtKB-SubCell"/>
</dbReference>
<dbReference type="InterPro" id="IPR037143">
    <property type="entry name" value="4-PPantetheinyl_Trfase_dom_sf"/>
</dbReference>
<evidence type="ECO:0000256" key="2">
    <source>
        <dbReference type="ARBA" id="ARBA00022679"/>
    </source>
</evidence>
<evidence type="ECO:0000256" key="1">
    <source>
        <dbReference type="ARBA" id="ARBA00022516"/>
    </source>
</evidence>
<keyword evidence="8" id="KW-0963">Cytoplasm</keyword>
<feature type="domain" description="4'-phosphopantetheinyl transferase" evidence="9">
    <location>
        <begin position="3"/>
        <end position="106"/>
    </location>
</feature>
<organism evidence="10 11">
    <name type="scientific">Butyricicoccus porcorum</name>
    <dbReference type="NCBI Taxonomy" id="1945634"/>
    <lineage>
        <taxon>Bacteria</taxon>
        <taxon>Bacillati</taxon>
        <taxon>Bacillota</taxon>
        <taxon>Clostridia</taxon>
        <taxon>Eubacteriales</taxon>
        <taxon>Butyricicoccaceae</taxon>
        <taxon>Butyricicoccus</taxon>
    </lineage>
</organism>
<keyword evidence="3 8" id="KW-0479">Metal-binding</keyword>
<dbReference type="SUPFAM" id="SSF56214">
    <property type="entry name" value="4'-phosphopantetheinyl transferase"/>
    <property type="match status" value="1"/>
</dbReference>
<evidence type="ECO:0000256" key="3">
    <source>
        <dbReference type="ARBA" id="ARBA00022723"/>
    </source>
</evidence>
<proteinExistence type="inferred from homology"/>
<evidence type="ECO:0000256" key="8">
    <source>
        <dbReference type="HAMAP-Rule" id="MF_00101"/>
    </source>
</evidence>
<protein>
    <recommendedName>
        <fullName evidence="8">Holo-[acyl-carrier-protein] synthase</fullName>
        <shortName evidence="8">Holo-ACP synthase</shortName>
        <ecNumber evidence="8">2.7.8.7</ecNumber>
    </recommendedName>
    <alternativeName>
        <fullName evidence="8">4'-phosphopantetheinyl transferase AcpS</fullName>
    </alternativeName>
</protein>
<sequence>MTGLGTDMIEIRRIEQALRRPAFAQRVFTQAERDWLDGQGNNLPQSAAGLFCAKEAVAKALGTGFRNGLNLKDIEISHTELGAPFVLHPHRNFLLSIAHCQSYATATAILLDGGNAE</sequence>
<feature type="binding site" evidence="8">
    <location>
        <position position="55"/>
    </location>
    <ligand>
        <name>Mg(2+)</name>
        <dbReference type="ChEBI" id="CHEBI:18420"/>
    </ligand>
</feature>
<accession>A0A252F2X6</accession>
<evidence type="ECO:0000256" key="7">
    <source>
        <dbReference type="ARBA" id="ARBA00023160"/>
    </source>
</evidence>
<dbReference type="NCBIfam" id="TIGR00516">
    <property type="entry name" value="acpS"/>
    <property type="match status" value="1"/>
</dbReference>
<dbReference type="GO" id="GO:0000287">
    <property type="term" value="F:magnesium ion binding"/>
    <property type="evidence" value="ECO:0007669"/>
    <property type="project" value="UniProtKB-UniRule"/>
</dbReference>
<keyword evidence="2 8" id="KW-0808">Transferase</keyword>